<sequence>MPVVEDEYLFNEDEISLSDDWSMANGELPLTKKEQQLLGEIPTTTLETWTALERELAANAKEAATRRRFLYLALNTRPLPERAAAVFGEGDQYVNWTVTKPKFDDEAMLFGKAWARFLLMHDGMGMAAAASKSWEADFVAFCQLLWKEEIFLVLDEALQLYETWIRLLNSNSSSLHEHLEEATHDLGNINYTFWSAYLGELTEYEKFKDQGLNDDGKLKGAKIDYEPPLPDRRFESLYAHWEDLIDEYLFHSSVQPSVQSSGQPSVQSSAGNSAQPSSELLLFPPTITPAFTRAVSQLFA</sequence>
<evidence type="ECO:0000313" key="1">
    <source>
        <dbReference type="EMBL" id="EZG70711.1"/>
    </source>
</evidence>
<organism evidence="1 2">
    <name type="scientific">Gregarina niphandrodes</name>
    <name type="common">Septate eugregarine</name>
    <dbReference type="NCBI Taxonomy" id="110365"/>
    <lineage>
        <taxon>Eukaryota</taxon>
        <taxon>Sar</taxon>
        <taxon>Alveolata</taxon>
        <taxon>Apicomplexa</taxon>
        <taxon>Conoidasida</taxon>
        <taxon>Gregarinasina</taxon>
        <taxon>Eugregarinorida</taxon>
        <taxon>Gregarinidae</taxon>
        <taxon>Gregarina</taxon>
    </lineage>
</organism>
<gene>
    <name evidence="1" type="ORF">GNI_054640</name>
</gene>
<dbReference type="RefSeq" id="XP_011129894.1">
    <property type="nucleotide sequence ID" value="XM_011131592.1"/>
</dbReference>
<proteinExistence type="predicted"/>
<accession>A0A023B928</accession>
<dbReference type="AlphaFoldDB" id="A0A023B928"/>
<dbReference type="GeneID" id="22912016"/>
<dbReference type="EMBL" id="AFNH02000416">
    <property type="protein sequence ID" value="EZG70711.1"/>
    <property type="molecule type" value="Genomic_DNA"/>
</dbReference>
<name>A0A023B928_GRENI</name>
<evidence type="ECO:0000313" key="2">
    <source>
        <dbReference type="Proteomes" id="UP000019763"/>
    </source>
</evidence>
<dbReference type="VEuPathDB" id="CryptoDB:GNI_054640"/>
<protein>
    <submittedName>
        <fullName evidence="1">Uncharacterized protein</fullName>
    </submittedName>
</protein>
<reference evidence="1" key="1">
    <citation type="submission" date="2013-12" db="EMBL/GenBank/DDBJ databases">
        <authorList>
            <person name="Omoto C.K."/>
            <person name="Sibley D."/>
            <person name="Venepally P."/>
            <person name="Hadjithomas M."/>
            <person name="Karamycheva S."/>
            <person name="Brunk B."/>
            <person name="Roos D."/>
            <person name="Caler E."/>
            <person name="Lorenzi H."/>
        </authorList>
    </citation>
    <scope>NUCLEOTIDE SEQUENCE</scope>
</reference>
<keyword evidence="2" id="KW-1185">Reference proteome</keyword>
<dbReference type="Proteomes" id="UP000019763">
    <property type="component" value="Unassembled WGS sequence"/>
</dbReference>
<comment type="caution">
    <text evidence="1">The sequence shown here is derived from an EMBL/GenBank/DDBJ whole genome shotgun (WGS) entry which is preliminary data.</text>
</comment>